<dbReference type="OrthoDB" id="7595565at2"/>
<proteinExistence type="predicted"/>
<dbReference type="STRING" id="1301098.PKB_5034"/>
<dbReference type="EMBL" id="HG322950">
    <property type="protein sequence ID" value="CDF86347.1"/>
    <property type="molecule type" value="Genomic_DNA"/>
</dbReference>
<dbReference type="RefSeq" id="WP_052355378.1">
    <property type="nucleotide sequence ID" value="NZ_HG322950.1"/>
</dbReference>
<dbReference type="InterPro" id="IPR005587">
    <property type="entry name" value="UPF0304_YfbU"/>
</dbReference>
<keyword evidence="2" id="KW-1185">Reference proteome</keyword>
<protein>
    <recommendedName>
        <fullName evidence="3">YfbU family protein</fullName>
    </recommendedName>
</protein>
<evidence type="ECO:0008006" key="3">
    <source>
        <dbReference type="Google" id="ProtNLM"/>
    </source>
</evidence>
<sequence length="181" mass="20847">MEFSKQQKLIITLLTDIHSALGIKNSVDPLLVQRLVNSDRGWALEWAYPGIFESAEETPEHVKFVADVLEMWEYLEEAVEALDENGRARLAQLSPHFGKNVVFQGFDGNNETELMATARILVNDLGRWSRFDGRDFNSHFPSEDGYRRMLEKYGEFEDHSHELSVDEIAEVLNERVHPANR</sequence>
<evidence type="ECO:0000313" key="1">
    <source>
        <dbReference type="EMBL" id="CDF86347.1"/>
    </source>
</evidence>
<dbReference type="eggNOG" id="COG3013">
    <property type="taxonomic scope" value="Bacteria"/>
</dbReference>
<reference evidence="1 2" key="1">
    <citation type="submission" date="2013-03" db="EMBL/GenBank/DDBJ databases">
        <authorList>
            <person name="Linke B."/>
        </authorList>
    </citation>
    <scope>NUCLEOTIDE SEQUENCE [LARGE SCALE GENOMIC DNA]</scope>
    <source>
        <strain evidence="1 2">B13</strain>
    </source>
</reference>
<dbReference type="Pfam" id="PF03887">
    <property type="entry name" value="YfbU"/>
    <property type="match status" value="1"/>
</dbReference>
<organism evidence="1 2">
    <name type="scientific">Pseudomonas knackmussii (strain DSM 6978 / CCUG 54928 / LMG 23759 / B13)</name>
    <dbReference type="NCBI Taxonomy" id="1301098"/>
    <lineage>
        <taxon>Bacteria</taxon>
        <taxon>Pseudomonadati</taxon>
        <taxon>Pseudomonadota</taxon>
        <taxon>Gammaproteobacteria</taxon>
        <taxon>Pseudomonadales</taxon>
        <taxon>Pseudomonadaceae</taxon>
        <taxon>Pseudomonas</taxon>
    </lineage>
</organism>
<name>A0A024HP87_PSEKB</name>
<dbReference type="SUPFAM" id="SSF116960">
    <property type="entry name" value="YfbU-like"/>
    <property type="match status" value="1"/>
</dbReference>
<accession>A0A024HP87</accession>
<dbReference type="Proteomes" id="UP000025241">
    <property type="component" value="Chromosome I"/>
</dbReference>
<dbReference type="KEGG" id="pkc:PKB_5034"/>
<reference evidence="1 2" key="2">
    <citation type="submission" date="2014-05" db="EMBL/GenBank/DDBJ databases">
        <title>Genome sequence of the 3-chlorobenzoate degrading bacterium Pseudomonas knackmussii B13 shows multiple evidence for horizontal gene transfer.</title>
        <authorList>
            <person name="Miyazaki R."/>
            <person name="Bertelli C."/>
            <person name="Falquet L."/>
            <person name="Robinson-Rechavi M."/>
            <person name="Gharib W."/>
            <person name="Roy S."/>
            <person name="Van der Meer J.R."/>
        </authorList>
    </citation>
    <scope>NUCLEOTIDE SEQUENCE [LARGE SCALE GENOMIC DNA]</scope>
    <source>
        <strain evidence="1 2">B13</strain>
    </source>
</reference>
<gene>
    <name evidence="1" type="ORF">PKB_5034</name>
</gene>
<dbReference type="HOGENOM" id="CLU_101021_0_0_6"/>
<dbReference type="AlphaFoldDB" id="A0A024HP87"/>
<evidence type="ECO:0000313" key="2">
    <source>
        <dbReference type="Proteomes" id="UP000025241"/>
    </source>
</evidence>
<dbReference type="InterPro" id="IPR023146">
    <property type="entry name" value="YfbU_alpha-helical_sf"/>
</dbReference>
<dbReference type="Gene3D" id="1.10.3190.10">
    <property type="entry name" value="yfbu gene product, domain 2"/>
    <property type="match status" value="1"/>
</dbReference>